<dbReference type="InterPro" id="IPR057666">
    <property type="entry name" value="DrpA_SLOG"/>
</dbReference>
<protein>
    <submittedName>
        <fullName evidence="3">DNA-protecting protein DprA</fullName>
    </submittedName>
</protein>
<name>A0A2M7IMT6_9BACT</name>
<dbReference type="AlphaFoldDB" id="A0A2M7IMT6"/>
<accession>A0A2M7IMT6</accession>
<dbReference type="InterPro" id="IPR003488">
    <property type="entry name" value="DprA"/>
</dbReference>
<dbReference type="EMBL" id="PFHR01000222">
    <property type="protein sequence ID" value="PIW96597.1"/>
    <property type="molecule type" value="Genomic_DNA"/>
</dbReference>
<feature type="non-terminal residue" evidence="3">
    <location>
        <position position="251"/>
    </location>
</feature>
<dbReference type="SUPFAM" id="SSF102405">
    <property type="entry name" value="MCP/YpsA-like"/>
    <property type="match status" value="1"/>
</dbReference>
<evidence type="ECO:0000313" key="3">
    <source>
        <dbReference type="EMBL" id="PIW96597.1"/>
    </source>
</evidence>
<feature type="domain" description="Smf/DprA SLOG" evidence="2">
    <location>
        <begin position="11"/>
        <end position="216"/>
    </location>
</feature>
<comment type="similarity">
    <text evidence="1">Belongs to the DprA/Smf family.</text>
</comment>
<proteinExistence type="inferred from homology"/>
<comment type="caution">
    <text evidence="3">The sequence shown here is derived from an EMBL/GenBank/DDBJ whole genome shotgun (WGS) entry which is preliminary data.</text>
</comment>
<evidence type="ECO:0000313" key="4">
    <source>
        <dbReference type="Proteomes" id="UP000230837"/>
    </source>
</evidence>
<organism evidence="3 4">
    <name type="scientific">Candidatus Kaiserbacteria bacterium CG_4_8_14_3_um_filter_38_9</name>
    <dbReference type="NCBI Taxonomy" id="1974599"/>
    <lineage>
        <taxon>Bacteria</taxon>
        <taxon>Candidatus Kaiseribacteriota</taxon>
    </lineage>
</organism>
<dbReference type="PANTHER" id="PTHR43022:SF1">
    <property type="entry name" value="PROTEIN SMF"/>
    <property type="match status" value="1"/>
</dbReference>
<dbReference type="PANTHER" id="PTHR43022">
    <property type="entry name" value="PROTEIN SMF"/>
    <property type="match status" value="1"/>
</dbReference>
<dbReference type="Proteomes" id="UP000230837">
    <property type="component" value="Unassembled WGS sequence"/>
</dbReference>
<evidence type="ECO:0000256" key="1">
    <source>
        <dbReference type="ARBA" id="ARBA00006525"/>
    </source>
</evidence>
<sequence length="251" mass="27252">MSLFDVRPLKTMEFPPLLAEIPTPPKELWAVGRIPPLELKLLTVVGSRQYTTYGKQVVEKLIGDLVGYPIGIVSGLALGIDGLAHEAALKAKLYTVAVPGSGLDESVLYPASHRQLARKIIENGGGLISELPPEAKAALWTFPQRNRLMAGMSQATLLIEASEKSGTLITARMTVDYNRELLVVPGSIFSKNSLGTHQFLKLGATPITRAEDILSVLGIDQTVAQKTQSFVPLFDLSPLEKQIIKLLFEPT</sequence>
<dbReference type="GO" id="GO:0009294">
    <property type="term" value="P:DNA-mediated transformation"/>
    <property type="evidence" value="ECO:0007669"/>
    <property type="project" value="InterPro"/>
</dbReference>
<evidence type="ECO:0000259" key="2">
    <source>
        <dbReference type="Pfam" id="PF02481"/>
    </source>
</evidence>
<reference evidence="4" key="1">
    <citation type="submission" date="2017-09" db="EMBL/GenBank/DDBJ databases">
        <title>Depth-based differentiation of microbial function through sediment-hosted aquifers and enrichment of novel symbionts in the deep terrestrial subsurface.</title>
        <authorList>
            <person name="Probst A.J."/>
            <person name="Ladd B."/>
            <person name="Jarett J.K."/>
            <person name="Geller-Mcgrath D.E."/>
            <person name="Sieber C.M.K."/>
            <person name="Emerson J.B."/>
            <person name="Anantharaman K."/>
            <person name="Thomas B.C."/>
            <person name="Malmstrom R."/>
            <person name="Stieglmeier M."/>
            <person name="Klingl A."/>
            <person name="Woyke T."/>
            <person name="Ryan C.M."/>
            <person name="Banfield J.F."/>
        </authorList>
    </citation>
    <scope>NUCLEOTIDE SEQUENCE [LARGE SCALE GENOMIC DNA]</scope>
</reference>
<gene>
    <name evidence="3" type="primary">dprA</name>
    <name evidence="3" type="ORF">COZ82_04160</name>
</gene>
<dbReference type="Gene3D" id="3.40.50.450">
    <property type="match status" value="1"/>
</dbReference>
<dbReference type="NCBIfam" id="TIGR00732">
    <property type="entry name" value="dprA"/>
    <property type="match status" value="1"/>
</dbReference>
<dbReference type="Pfam" id="PF02481">
    <property type="entry name" value="DNA_processg_A"/>
    <property type="match status" value="1"/>
</dbReference>